<keyword evidence="1" id="KW-1133">Transmembrane helix</keyword>
<organism evidence="2 3">
    <name type="scientific">Rotaria magnacalcarata</name>
    <dbReference type="NCBI Taxonomy" id="392030"/>
    <lineage>
        <taxon>Eukaryota</taxon>
        <taxon>Metazoa</taxon>
        <taxon>Spiralia</taxon>
        <taxon>Gnathifera</taxon>
        <taxon>Rotifera</taxon>
        <taxon>Eurotatoria</taxon>
        <taxon>Bdelloidea</taxon>
        <taxon>Philodinida</taxon>
        <taxon>Philodinidae</taxon>
        <taxon>Rotaria</taxon>
    </lineage>
</organism>
<protein>
    <submittedName>
        <fullName evidence="2">Uncharacterized protein</fullName>
    </submittedName>
</protein>
<feature type="transmembrane region" description="Helical" evidence="1">
    <location>
        <begin position="6"/>
        <end position="27"/>
    </location>
</feature>
<keyword evidence="1" id="KW-0812">Transmembrane</keyword>
<dbReference type="AlphaFoldDB" id="A0A816YTB6"/>
<keyword evidence="1" id="KW-0472">Membrane</keyword>
<evidence type="ECO:0000313" key="2">
    <source>
        <dbReference type="EMBL" id="CAF2176330.1"/>
    </source>
</evidence>
<reference evidence="2" key="1">
    <citation type="submission" date="2021-02" db="EMBL/GenBank/DDBJ databases">
        <authorList>
            <person name="Nowell W R."/>
        </authorList>
    </citation>
    <scope>NUCLEOTIDE SEQUENCE</scope>
</reference>
<comment type="caution">
    <text evidence="2">The sequence shown here is derived from an EMBL/GenBank/DDBJ whole genome shotgun (WGS) entry which is preliminary data.</text>
</comment>
<dbReference type="EMBL" id="CAJNRG010015630">
    <property type="protein sequence ID" value="CAF2176330.1"/>
    <property type="molecule type" value="Genomic_DNA"/>
</dbReference>
<evidence type="ECO:0000313" key="3">
    <source>
        <dbReference type="Proteomes" id="UP000663887"/>
    </source>
</evidence>
<dbReference type="Proteomes" id="UP000663887">
    <property type="component" value="Unassembled WGS sequence"/>
</dbReference>
<proteinExistence type="predicted"/>
<gene>
    <name evidence="2" type="ORF">XDN619_LOCUS31490</name>
</gene>
<evidence type="ECO:0000256" key="1">
    <source>
        <dbReference type="SAM" id="Phobius"/>
    </source>
</evidence>
<sequence length="151" mass="16991">MLFKRTLIALTSFYNLAYILIQVAAFLDPNEYRRLRKHPSELESAINLLKIEMGKDAQRISERLAASHLDNETVRASEPPNASSTNTNLNNLDTLFSLCGCSDESTIASAQSQEKALSIDEEIGLYISSINSYQNIKFSTFLSIHKKNFQL</sequence>
<accession>A0A816YTB6</accession>
<name>A0A816YTB6_9BILA</name>